<dbReference type="Proteomes" id="UP000010301">
    <property type="component" value="Unassembled WGS sequence"/>
</dbReference>
<dbReference type="STRING" id="525245.HMPREF0044_0325"/>
<sequence>MTKTKTLLSWNIQFGKTNTRQNGYTPSTRLETELDNLLQATSLQNLTALACQEVDRYQKRSQLNNQPTEIWNTLRKYGFQWASYAPTYLGLNIGIRLRPATFFPLTWQRLMPASGVFLALKEKPLQAQFLPLQKSPVRWHNFHTKALKNLAWWHPFKLTKGKPIFGESRVALIAETNSTIYATTHLEIHPETAEKQLVTLLTYLQKLCDETRKDTYLLGDFNLEAKTVTRIITQLKNENMHIATTPSFPVVAPKKSIDYCVYIRPWGKIDSPTTTAFTPQMHATSLKSPISDHSPVLITLEK</sequence>
<keyword evidence="1" id="KW-0540">Nuclease</keyword>
<keyword evidence="1" id="KW-0255">Endonuclease</keyword>
<dbReference type="SUPFAM" id="SSF56219">
    <property type="entry name" value="DNase I-like"/>
    <property type="match status" value="1"/>
</dbReference>
<dbReference type="HOGENOM" id="CLU_920190_0_0_11"/>
<dbReference type="InterPro" id="IPR036691">
    <property type="entry name" value="Endo/exonu/phosph_ase_sf"/>
</dbReference>
<gene>
    <name evidence="1" type="ORF">HMPREF0044_0325</name>
</gene>
<organism evidence="1 2">
    <name type="scientific">Gleimia coleocanis DSM 15436</name>
    <dbReference type="NCBI Taxonomy" id="525245"/>
    <lineage>
        <taxon>Bacteria</taxon>
        <taxon>Bacillati</taxon>
        <taxon>Actinomycetota</taxon>
        <taxon>Actinomycetes</taxon>
        <taxon>Actinomycetales</taxon>
        <taxon>Actinomycetaceae</taxon>
        <taxon>Gleimia</taxon>
    </lineage>
</organism>
<dbReference type="GO" id="GO:0004527">
    <property type="term" value="F:exonuclease activity"/>
    <property type="evidence" value="ECO:0007669"/>
    <property type="project" value="UniProtKB-KW"/>
</dbReference>
<dbReference type="OrthoDB" id="155529at2"/>
<dbReference type="GO" id="GO:0004519">
    <property type="term" value="F:endonuclease activity"/>
    <property type="evidence" value="ECO:0007669"/>
    <property type="project" value="UniProtKB-KW"/>
</dbReference>
<reference evidence="1 2" key="1">
    <citation type="submission" date="2009-01" db="EMBL/GenBank/DDBJ databases">
        <authorList>
            <person name="Qin X."/>
            <person name="Bachman B."/>
            <person name="Battles P."/>
            <person name="Bell A."/>
            <person name="Bess C."/>
            <person name="Bickham C."/>
            <person name="Chaboub L."/>
            <person name="Chen D."/>
            <person name="Coyle M."/>
            <person name="Deiros D.R."/>
            <person name="Dinh H."/>
            <person name="Forbes L."/>
            <person name="Fowler G."/>
            <person name="Francisco L."/>
            <person name="Fu Q."/>
            <person name="Gubbala S."/>
            <person name="Hale W."/>
            <person name="Han Y."/>
            <person name="Hemphill L."/>
            <person name="Highlander S.K."/>
            <person name="Hirani K."/>
            <person name="Hogues M."/>
            <person name="Jackson L."/>
            <person name="Jakkamsetti A."/>
            <person name="Javaid M."/>
            <person name="Jiang H."/>
            <person name="Korchina V."/>
            <person name="Kovar C."/>
            <person name="Lara F."/>
            <person name="Lee S."/>
            <person name="Mata R."/>
            <person name="Mathew T."/>
            <person name="Moen C."/>
            <person name="Morales K."/>
            <person name="Munidasa M."/>
            <person name="Nazareth L."/>
            <person name="Ngo R."/>
            <person name="Nguyen L."/>
            <person name="Okwuonu G."/>
            <person name="Ongeri F."/>
            <person name="Patil S."/>
            <person name="Petrosino J."/>
            <person name="Pham C."/>
            <person name="Pham P."/>
            <person name="Pu L.-L."/>
            <person name="Puazo M."/>
            <person name="Raj R."/>
            <person name="Reid J."/>
            <person name="Rouhana J."/>
            <person name="Saada N."/>
            <person name="Shang Y."/>
            <person name="Simmons D."/>
            <person name="Thornton R."/>
            <person name="Warren J."/>
            <person name="Weissenberger G."/>
            <person name="Zhang J."/>
            <person name="Zhang L."/>
            <person name="Zhou C."/>
            <person name="Zhu D."/>
            <person name="Muzny D."/>
            <person name="Worley K."/>
            <person name="Gibbs R."/>
        </authorList>
    </citation>
    <scope>NUCLEOTIDE SEQUENCE [LARGE SCALE GENOMIC DNA]</scope>
    <source>
        <strain evidence="1 2">DSM 15436</strain>
    </source>
</reference>
<dbReference type="Gene3D" id="3.60.10.10">
    <property type="entry name" value="Endonuclease/exonuclease/phosphatase"/>
    <property type="match status" value="1"/>
</dbReference>
<dbReference type="eggNOG" id="COG3568">
    <property type="taxonomic scope" value="Bacteria"/>
</dbReference>
<name>C0VYT5_9ACTO</name>
<keyword evidence="1" id="KW-0378">Hydrolase</keyword>
<accession>C0VYT5</accession>
<comment type="caution">
    <text evidence="1">The sequence shown here is derived from an EMBL/GenBank/DDBJ whole genome shotgun (WGS) entry which is preliminary data.</text>
</comment>
<dbReference type="RefSeq" id="WP_006547322.1">
    <property type="nucleotide sequence ID" value="NZ_DS999545.1"/>
</dbReference>
<proteinExistence type="predicted"/>
<evidence type="ECO:0000313" key="1">
    <source>
        <dbReference type="EMBL" id="EEH64588.1"/>
    </source>
</evidence>
<protein>
    <submittedName>
        <fullName evidence="1">Endonuclease/exonuclease/phosphatase family protein</fullName>
    </submittedName>
</protein>
<dbReference type="AlphaFoldDB" id="C0VYT5"/>
<keyword evidence="2" id="KW-1185">Reference proteome</keyword>
<dbReference type="EMBL" id="ACFG01000004">
    <property type="protein sequence ID" value="EEH64588.1"/>
    <property type="molecule type" value="Genomic_DNA"/>
</dbReference>
<evidence type="ECO:0000313" key="2">
    <source>
        <dbReference type="Proteomes" id="UP000010301"/>
    </source>
</evidence>
<keyword evidence="1" id="KW-0269">Exonuclease</keyword>